<evidence type="ECO:0000313" key="3">
    <source>
        <dbReference type="Proteomes" id="UP000054632"/>
    </source>
</evidence>
<reference evidence="2 3" key="1">
    <citation type="submission" date="2015-01" db="EMBL/GenBank/DDBJ databases">
        <title>Evolution of Trichinella species and genotypes.</title>
        <authorList>
            <person name="Korhonen P.K."/>
            <person name="Edoardo P."/>
            <person name="Giuseppe L.R."/>
            <person name="Gasser R.B."/>
        </authorList>
    </citation>
    <scope>NUCLEOTIDE SEQUENCE [LARGE SCALE GENOMIC DNA]</scope>
    <source>
        <strain evidence="2">ISS13</strain>
    </source>
</reference>
<organism evidence="2 3">
    <name type="scientific">Trichinella pseudospiralis</name>
    <name type="common">Parasitic roundworm</name>
    <dbReference type="NCBI Taxonomy" id="6337"/>
    <lineage>
        <taxon>Eukaryota</taxon>
        <taxon>Metazoa</taxon>
        <taxon>Ecdysozoa</taxon>
        <taxon>Nematoda</taxon>
        <taxon>Enoplea</taxon>
        <taxon>Dorylaimia</taxon>
        <taxon>Trichinellida</taxon>
        <taxon>Trichinellidae</taxon>
        <taxon>Trichinella</taxon>
    </lineage>
</organism>
<feature type="compositionally biased region" description="Basic and acidic residues" evidence="1">
    <location>
        <begin position="16"/>
        <end position="25"/>
    </location>
</feature>
<name>A0A0V1EBN3_TRIPS</name>
<proteinExistence type="predicted"/>
<dbReference type="Proteomes" id="UP000054632">
    <property type="component" value="Unassembled WGS sequence"/>
</dbReference>
<comment type="caution">
    <text evidence="2">The sequence shown here is derived from an EMBL/GenBank/DDBJ whole genome shotgun (WGS) entry which is preliminary data.</text>
</comment>
<dbReference type="EMBL" id="JYDR01000061">
    <property type="protein sequence ID" value="KRY71179.1"/>
    <property type="molecule type" value="Genomic_DNA"/>
</dbReference>
<evidence type="ECO:0000256" key="1">
    <source>
        <dbReference type="SAM" id="MobiDB-lite"/>
    </source>
</evidence>
<accession>A0A0V1EBN3</accession>
<protein>
    <submittedName>
        <fullName evidence="2">Uncharacterized protein</fullName>
    </submittedName>
</protein>
<gene>
    <name evidence="2" type="ORF">T4A_10808</name>
</gene>
<sequence>MPHGSSAVTVGGVGTKEGRQTDGAFEKYEEKERKITFRNHTSKLKKCIPIPDLQNWDPWGTAYTVCLHCTLLLRVVLDLLPVVRVFTSSVLHCPYL</sequence>
<feature type="region of interest" description="Disordered" evidence="1">
    <location>
        <begin position="1"/>
        <end position="25"/>
    </location>
</feature>
<evidence type="ECO:0000313" key="2">
    <source>
        <dbReference type="EMBL" id="KRY71179.1"/>
    </source>
</evidence>
<dbReference type="AlphaFoldDB" id="A0A0V1EBN3"/>